<organism evidence="3 4">
    <name type="scientific">Stutzerimonas xanthomarina DSM 18231</name>
    <dbReference type="NCBI Taxonomy" id="1403346"/>
    <lineage>
        <taxon>Bacteria</taxon>
        <taxon>Pseudomonadati</taxon>
        <taxon>Pseudomonadota</taxon>
        <taxon>Gammaproteobacteria</taxon>
        <taxon>Pseudomonadales</taxon>
        <taxon>Pseudomonadaceae</taxon>
        <taxon>Stutzerimonas</taxon>
    </lineage>
</organism>
<dbReference type="RefSeq" id="WP_083380784.1">
    <property type="nucleotide sequence ID" value="NZ_FQXA01000001.1"/>
</dbReference>
<name>A0A1M5KA02_9GAMM</name>
<accession>A0A1M5KA02</accession>
<evidence type="ECO:0000256" key="2">
    <source>
        <dbReference type="ARBA" id="ARBA00022679"/>
    </source>
</evidence>
<evidence type="ECO:0000313" key="4">
    <source>
        <dbReference type="Proteomes" id="UP000184000"/>
    </source>
</evidence>
<protein>
    <submittedName>
        <fullName evidence="3">N-acetylglucosaminyldiphosphoundecaprenol N-acetyl-beta-D-mannosaminyltransferase</fullName>
    </submittedName>
</protein>
<dbReference type="InterPro" id="IPR004629">
    <property type="entry name" value="WecG_TagA_CpsF"/>
</dbReference>
<keyword evidence="2 3" id="KW-0808">Transferase</keyword>
<proteinExistence type="predicted"/>
<dbReference type="Pfam" id="PF03808">
    <property type="entry name" value="Glyco_tran_WecG"/>
    <property type="match status" value="1"/>
</dbReference>
<evidence type="ECO:0000313" key="3">
    <source>
        <dbReference type="EMBL" id="SHG49013.1"/>
    </source>
</evidence>
<dbReference type="Proteomes" id="UP000184000">
    <property type="component" value="Unassembled WGS sequence"/>
</dbReference>
<dbReference type="PANTHER" id="PTHR34136:SF1">
    <property type="entry name" value="UDP-N-ACETYL-D-MANNOSAMINURONIC ACID TRANSFERASE"/>
    <property type="match status" value="1"/>
</dbReference>
<dbReference type="NCBIfam" id="TIGR00696">
    <property type="entry name" value="wecG_tagA_cpsF"/>
    <property type="match status" value="1"/>
</dbReference>
<dbReference type="CDD" id="cd06533">
    <property type="entry name" value="Glyco_transf_WecG_TagA"/>
    <property type="match status" value="1"/>
</dbReference>
<dbReference type="EMBL" id="FQXA01000001">
    <property type="protein sequence ID" value="SHG49013.1"/>
    <property type="molecule type" value="Genomic_DNA"/>
</dbReference>
<gene>
    <name evidence="3" type="ORF">SAMN02744645_0328</name>
</gene>
<sequence length="299" mass="33372">MGKQQSPDGSVCSVIGLPINALSWHTALSLLAQWSSRRESRYVCICNVHSLVTARGDAAFAKVIHEADMATPDGAPLAWMLRRLGMVRQERINGPDLMWRYCAEAAHRDESLFLFGGRQETLDALQRVLLQNFPSLRIAGAYSPPYRPLSQEEDDAIVTLINASGAGTVWVGLGCPKQELWMAAHQGRIQAAMIGVGAAFDYHAGTIRRAPMWMQRGGLEWFHRLCSEPRRLWKRYFVTNSLFIVYAGRQLLGLLPAASIAPTPAPASGAVDLEHKAREWKFALGNMLWVVHFSRVRRH</sequence>
<evidence type="ECO:0000256" key="1">
    <source>
        <dbReference type="ARBA" id="ARBA00022676"/>
    </source>
</evidence>
<keyword evidence="1" id="KW-0328">Glycosyltransferase</keyword>
<dbReference type="PANTHER" id="PTHR34136">
    <property type="match status" value="1"/>
</dbReference>
<dbReference type="GeneID" id="98639459"/>
<dbReference type="AlphaFoldDB" id="A0A1M5KA02"/>
<dbReference type="GO" id="GO:0016758">
    <property type="term" value="F:hexosyltransferase activity"/>
    <property type="evidence" value="ECO:0007669"/>
    <property type="project" value="TreeGrafter"/>
</dbReference>
<reference evidence="3 4" key="1">
    <citation type="submission" date="2016-11" db="EMBL/GenBank/DDBJ databases">
        <authorList>
            <person name="Jaros S."/>
            <person name="Januszkiewicz K."/>
            <person name="Wedrychowicz H."/>
        </authorList>
    </citation>
    <scope>NUCLEOTIDE SEQUENCE [LARGE SCALE GENOMIC DNA]</scope>
    <source>
        <strain evidence="3 4">DSM 18231</strain>
    </source>
</reference>